<keyword evidence="3" id="KW-1185">Reference proteome</keyword>
<feature type="compositionally biased region" description="Pro residues" evidence="1">
    <location>
        <begin position="233"/>
        <end position="247"/>
    </location>
</feature>
<sequence length="284" mass="30124">MPKSPLGILDRAENLTLFPCAVRWVPNRSPEQRVWSYLGFMVLLSAFPGGYAFCDGSDTRLLIDVAPAGIRIDVAARPLWAVAEALQSRSGIRVDVEARVRNDSIDGVVEAESWPQILEKLLDRYNKVVVSRDDGSIERVLILNHGSDEAPAFAAEPASQGDGVPPRVPLPPGETGVTGEPTVDPPDAWTETTPAASDPDGPAEMPQPPEPAQYRRPSGVSGSRTTDGSNMPPLLPPDALAPPPPSPSMAEVVSGPIQDRLGVTNTTPIDVAPPAPSALDMDNP</sequence>
<dbReference type="STRING" id="768671.ThimaDRAFT_1496"/>
<dbReference type="Proteomes" id="UP000005459">
    <property type="component" value="Unassembled WGS sequence"/>
</dbReference>
<proteinExistence type="predicted"/>
<name>F9U994_9GAMM</name>
<reference evidence="2 3" key="1">
    <citation type="submission" date="2011-06" db="EMBL/GenBank/DDBJ databases">
        <title>The draft genome of Thiocapsa marina 5811.</title>
        <authorList>
            <consortium name="US DOE Joint Genome Institute (JGI-PGF)"/>
            <person name="Lucas S."/>
            <person name="Han J."/>
            <person name="Cheng J.-F."/>
            <person name="Goodwin L."/>
            <person name="Pitluck S."/>
            <person name="Peters L."/>
            <person name="Land M.L."/>
            <person name="Hauser L."/>
            <person name="Vogl K."/>
            <person name="Liu Z."/>
            <person name="Imhoff J."/>
            <person name="Thiel V."/>
            <person name="Frigaard N.-U."/>
            <person name="Bryant D."/>
            <person name="Woyke T.J."/>
        </authorList>
    </citation>
    <scope>NUCLEOTIDE SEQUENCE [LARGE SCALE GENOMIC DNA]</scope>
    <source>
        <strain evidence="2 3">5811</strain>
    </source>
</reference>
<accession>F9U994</accession>
<protein>
    <submittedName>
        <fullName evidence="2">Uncharacterized protein</fullName>
    </submittedName>
</protein>
<evidence type="ECO:0000313" key="3">
    <source>
        <dbReference type="Proteomes" id="UP000005459"/>
    </source>
</evidence>
<organism evidence="2 3">
    <name type="scientific">Thiocapsa marina 5811</name>
    <dbReference type="NCBI Taxonomy" id="768671"/>
    <lineage>
        <taxon>Bacteria</taxon>
        <taxon>Pseudomonadati</taxon>
        <taxon>Pseudomonadota</taxon>
        <taxon>Gammaproteobacteria</taxon>
        <taxon>Chromatiales</taxon>
        <taxon>Chromatiaceae</taxon>
        <taxon>Thiocapsa</taxon>
    </lineage>
</organism>
<dbReference type="EMBL" id="AFWV01000004">
    <property type="protein sequence ID" value="EGV19352.1"/>
    <property type="molecule type" value="Genomic_DNA"/>
</dbReference>
<dbReference type="AlphaFoldDB" id="F9U994"/>
<feature type="region of interest" description="Disordered" evidence="1">
    <location>
        <begin position="153"/>
        <end position="284"/>
    </location>
</feature>
<evidence type="ECO:0000313" key="2">
    <source>
        <dbReference type="EMBL" id="EGV19352.1"/>
    </source>
</evidence>
<gene>
    <name evidence="2" type="ORF">ThimaDRAFT_1496</name>
</gene>
<evidence type="ECO:0000256" key="1">
    <source>
        <dbReference type="SAM" id="MobiDB-lite"/>
    </source>
</evidence>
<feature type="compositionally biased region" description="Polar residues" evidence="1">
    <location>
        <begin position="220"/>
        <end position="229"/>
    </location>
</feature>